<dbReference type="CDD" id="cd05819">
    <property type="entry name" value="NHL"/>
    <property type="match status" value="1"/>
</dbReference>
<evidence type="ECO:0000256" key="2">
    <source>
        <dbReference type="PROSITE-ProRule" id="PRU00504"/>
    </source>
</evidence>
<dbReference type="EMBL" id="CAJNOJ010000367">
    <property type="protein sequence ID" value="CAF1419484.1"/>
    <property type="molecule type" value="Genomic_DNA"/>
</dbReference>
<comment type="caution">
    <text evidence="4">The sequence shown here is derived from an EMBL/GenBank/DDBJ whole genome shotgun (WGS) entry which is preliminary data.</text>
</comment>
<evidence type="ECO:0000313" key="5">
    <source>
        <dbReference type="Proteomes" id="UP000663852"/>
    </source>
</evidence>
<feature type="repeat" description="NHL" evidence="2">
    <location>
        <begin position="182"/>
        <end position="212"/>
    </location>
</feature>
<evidence type="ECO:0000256" key="1">
    <source>
        <dbReference type="ARBA" id="ARBA00022737"/>
    </source>
</evidence>
<keyword evidence="3" id="KW-0732">Signal</keyword>
<evidence type="ECO:0000313" key="4">
    <source>
        <dbReference type="EMBL" id="CAF1419484.1"/>
    </source>
</evidence>
<evidence type="ECO:0000256" key="3">
    <source>
        <dbReference type="SAM" id="SignalP"/>
    </source>
</evidence>
<dbReference type="InterPro" id="IPR001258">
    <property type="entry name" value="NHL_repeat"/>
</dbReference>
<gene>
    <name evidence="4" type="ORF">EDS130_LOCUS37357</name>
</gene>
<dbReference type="GO" id="GO:0008270">
    <property type="term" value="F:zinc ion binding"/>
    <property type="evidence" value="ECO:0007669"/>
    <property type="project" value="UniProtKB-KW"/>
</dbReference>
<organism evidence="4 5">
    <name type="scientific">Adineta ricciae</name>
    <name type="common">Rotifer</name>
    <dbReference type="NCBI Taxonomy" id="249248"/>
    <lineage>
        <taxon>Eukaryota</taxon>
        <taxon>Metazoa</taxon>
        <taxon>Spiralia</taxon>
        <taxon>Gnathifera</taxon>
        <taxon>Rotifera</taxon>
        <taxon>Eurotatoria</taxon>
        <taxon>Bdelloidea</taxon>
        <taxon>Adinetida</taxon>
        <taxon>Adinetidae</taxon>
        <taxon>Adineta</taxon>
    </lineage>
</organism>
<protein>
    <submittedName>
        <fullName evidence="4">Uncharacterized protein</fullName>
    </submittedName>
</protein>
<accession>A0A815M898</accession>
<dbReference type="InterPro" id="IPR011042">
    <property type="entry name" value="6-blade_b-propeller_TolB-like"/>
</dbReference>
<proteinExistence type="predicted"/>
<feature type="signal peptide" evidence="3">
    <location>
        <begin position="1"/>
        <end position="18"/>
    </location>
</feature>
<name>A0A815M898_ADIRI</name>
<dbReference type="PANTHER" id="PTHR24104:SF25">
    <property type="entry name" value="PROTEIN LIN-41"/>
    <property type="match status" value="1"/>
</dbReference>
<reference evidence="4" key="1">
    <citation type="submission" date="2021-02" db="EMBL/GenBank/DDBJ databases">
        <authorList>
            <person name="Nowell W R."/>
        </authorList>
    </citation>
    <scope>NUCLEOTIDE SEQUENCE</scope>
</reference>
<dbReference type="AlphaFoldDB" id="A0A815M898"/>
<keyword evidence="1" id="KW-0677">Repeat</keyword>
<sequence length="807" mass="89359">MNNTIAWIVFLIIRHVSSSSVSFNQLKFCPNATWNLNATTFANNITVGSKPYAIFIDNNNTIYVANQQYNRIVVWPDGNSTPTTLPLANLSTPMSLFVTYSRDIYVDSDNLTGRIDKWTINSTVGIPVMYTCNKCYGIFMDDDNIMYCSMSTAHRIVAMSSNSSSLTTVAGTGASGSTVFTLNGPSGIFVDTSYNLYIADTNNHRIQLFRSGELNGTTLVGNKSLMATIPLKNPTGVTLDANGYLFIADKGNNRIVGSGPNGYRCIAGCNSSGPSPSRLSSPYSIGFDSFGNLFVVDYGNSRIQKFNLINSSCNYTEITSTTTIATKTTSVQSNSINYIPSNVVSYNRLKFCSSASWNPNGITFSTNETTGAGDGVSKWIARPDIFPDGLVNLHRRLENIPLAAHNRYWSYDTAYKYNYSFALDENNQKALPIGNDSFWADLLTQAHDWGLVLYEQDWLDRQTMQFSPLLTDIHLGQQWLSSMGRAADQTNINIQYCMSLPRHILSALPISRVTQARASTDYAFHLEGKAQQWAIGISSMFLDAIGVAPFKDVFWSTSVQPDAPYKSNPKEVLPEREALIATLSTGPVTPGDAINYTNKDVIMRCCRPDGLIFKPDRPLTMINRLISDWALYNGTSQGELYSTETHLIYQKPVTFYTLFASAMKRDYQIFPSMIGAQAGVIWSYDNPTEVLTFDNEHPLNVLASKCHDLSICRWGISPLVQFADKTQYAFLGEWNKWTPVSSQRVGYITNTIGINLAEIGLQGLLNERSPFLVYHSTLGVVNVTCPFGPDAGEAQIVIDSTRVICVF</sequence>
<dbReference type="Gene3D" id="2.120.10.30">
    <property type="entry name" value="TolB, C-terminal domain"/>
    <property type="match status" value="1"/>
</dbReference>
<dbReference type="PROSITE" id="PS51125">
    <property type="entry name" value="NHL"/>
    <property type="match status" value="1"/>
</dbReference>
<feature type="chain" id="PRO_5032806794" evidence="3">
    <location>
        <begin position="19"/>
        <end position="807"/>
    </location>
</feature>
<dbReference type="Gene3D" id="2.40.10.500">
    <property type="match status" value="2"/>
</dbReference>
<dbReference type="Proteomes" id="UP000663852">
    <property type="component" value="Unassembled WGS sequence"/>
</dbReference>
<dbReference type="Pfam" id="PF01436">
    <property type="entry name" value="NHL"/>
    <property type="match status" value="1"/>
</dbReference>
<dbReference type="InterPro" id="IPR050952">
    <property type="entry name" value="TRIM-NHL_E3_ligases"/>
</dbReference>
<dbReference type="OrthoDB" id="41905at2759"/>
<dbReference type="SUPFAM" id="SSF101898">
    <property type="entry name" value="NHL repeat"/>
    <property type="match status" value="2"/>
</dbReference>
<dbReference type="PANTHER" id="PTHR24104">
    <property type="entry name" value="E3 UBIQUITIN-PROTEIN LIGASE NHLRC1-RELATED"/>
    <property type="match status" value="1"/>
</dbReference>